<accession>A0A5B7DT70</accession>
<evidence type="ECO:0000256" key="1">
    <source>
        <dbReference type="SAM" id="MobiDB-lite"/>
    </source>
</evidence>
<comment type="caution">
    <text evidence="2">The sequence shown here is derived from an EMBL/GenBank/DDBJ whole genome shotgun (WGS) entry which is preliminary data.</text>
</comment>
<gene>
    <name evidence="2" type="ORF">E2C01_017339</name>
</gene>
<organism evidence="2 3">
    <name type="scientific">Portunus trituberculatus</name>
    <name type="common">Swimming crab</name>
    <name type="synonym">Neptunus trituberculatus</name>
    <dbReference type="NCBI Taxonomy" id="210409"/>
    <lineage>
        <taxon>Eukaryota</taxon>
        <taxon>Metazoa</taxon>
        <taxon>Ecdysozoa</taxon>
        <taxon>Arthropoda</taxon>
        <taxon>Crustacea</taxon>
        <taxon>Multicrustacea</taxon>
        <taxon>Malacostraca</taxon>
        <taxon>Eumalacostraca</taxon>
        <taxon>Eucarida</taxon>
        <taxon>Decapoda</taxon>
        <taxon>Pleocyemata</taxon>
        <taxon>Brachyura</taxon>
        <taxon>Eubrachyura</taxon>
        <taxon>Portunoidea</taxon>
        <taxon>Portunidae</taxon>
        <taxon>Portuninae</taxon>
        <taxon>Portunus</taxon>
    </lineage>
</organism>
<dbReference type="Proteomes" id="UP000324222">
    <property type="component" value="Unassembled WGS sequence"/>
</dbReference>
<evidence type="ECO:0000313" key="3">
    <source>
        <dbReference type="Proteomes" id="UP000324222"/>
    </source>
</evidence>
<name>A0A5B7DT70_PORTR</name>
<dbReference type="AlphaFoldDB" id="A0A5B7DT70"/>
<feature type="region of interest" description="Disordered" evidence="1">
    <location>
        <begin position="1"/>
        <end position="20"/>
    </location>
</feature>
<dbReference type="OrthoDB" id="6330646at2759"/>
<reference evidence="2 3" key="1">
    <citation type="submission" date="2019-05" db="EMBL/GenBank/DDBJ databases">
        <title>Another draft genome of Portunus trituberculatus and its Hox gene families provides insights of decapod evolution.</title>
        <authorList>
            <person name="Jeong J.-H."/>
            <person name="Song I."/>
            <person name="Kim S."/>
            <person name="Choi T."/>
            <person name="Kim D."/>
            <person name="Ryu S."/>
            <person name="Kim W."/>
        </authorList>
    </citation>
    <scope>NUCLEOTIDE SEQUENCE [LARGE SCALE GENOMIC DNA]</scope>
    <source>
        <tissue evidence="2">Muscle</tissue>
    </source>
</reference>
<dbReference type="EMBL" id="VSRR010001308">
    <property type="protein sequence ID" value="MPC24259.1"/>
    <property type="molecule type" value="Genomic_DNA"/>
</dbReference>
<evidence type="ECO:0000313" key="2">
    <source>
        <dbReference type="EMBL" id="MPC24259.1"/>
    </source>
</evidence>
<keyword evidence="3" id="KW-1185">Reference proteome</keyword>
<proteinExistence type="predicted"/>
<protein>
    <submittedName>
        <fullName evidence="2">Uncharacterized protein</fullName>
    </submittedName>
</protein>
<feature type="compositionally biased region" description="Basic residues" evidence="1">
    <location>
        <begin position="10"/>
        <end position="20"/>
    </location>
</feature>
<sequence length="277" mass="30746">MTSVNVPYTGKRHTRPRRPCPRLRYSTALQEWCKIAPQARPESRLDTQLTPSHQLDSQRILAGLAVMYAVGNSAVVEPAMLASSLSMQQQQSVLGVGSEMCEGESHLEADSSVSIGEVKFVKTFESKTGLQHHTMTHSDGRNDESLDYKKIFGETSHFTEHAHPYKSASGFCHRVVIFAATALPGCQQYNVARRSTVVLFQNTHDSRIATINSVNETSARLTLLLCLCGLHFEFPHSDFFLGVMAVSQRRTCTVHILRGLTFRGARMVALHCQAISQ</sequence>